<evidence type="ECO:0000313" key="1">
    <source>
        <dbReference type="EMBL" id="KAI2388037.1"/>
    </source>
</evidence>
<dbReference type="EMBL" id="JALBCA010000034">
    <property type="protein sequence ID" value="KAI2388037.1"/>
    <property type="molecule type" value="Genomic_DNA"/>
</dbReference>
<organism evidence="1">
    <name type="scientific">Ophidiomyces ophidiicola</name>
    <dbReference type="NCBI Taxonomy" id="1387563"/>
    <lineage>
        <taxon>Eukaryota</taxon>
        <taxon>Fungi</taxon>
        <taxon>Dikarya</taxon>
        <taxon>Ascomycota</taxon>
        <taxon>Pezizomycotina</taxon>
        <taxon>Eurotiomycetes</taxon>
        <taxon>Eurotiomycetidae</taxon>
        <taxon>Onygenales</taxon>
        <taxon>Onygenaceae</taxon>
        <taxon>Ophidiomyces</taxon>
    </lineage>
</organism>
<accession>A0ACB8UYC1</accession>
<name>A0ACB8UYC1_9EURO</name>
<reference evidence="1" key="1">
    <citation type="journal article" date="2022" name="bioRxiv">
        <title>Population genetic analysis of Ophidiomyces ophidiicola, the causative agent of snake fungal disease, indicates recent introductions to the USA.</title>
        <authorList>
            <person name="Ladner J.T."/>
            <person name="Palmer J.M."/>
            <person name="Ettinger C.L."/>
            <person name="Stajich J.E."/>
            <person name="Farrell T.M."/>
            <person name="Glorioso B.M."/>
            <person name="Lawson B."/>
            <person name="Price S.J."/>
            <person name="Stengle A.G."/>
            <person name="Grear D.A."/>
            <person name="Lorch J.M."/>
        </authorList>
    </citation>
    <scope>NUCLEOTIDE SEQUENCE</scope>
    <source>
        <strain evidence="1">NWHC 24266-5</strain>
    </source>
</reference>
<proteinExistence type="predicted"/>
<protein>
    <submittedName>
        <fullName evidence="1">Uncharacterized protein</fullName>
    </submittedName>
</protein>
<gene>
    <name evidence="1" type="ORF">LOY88_002834</name>
</gene>
<comment type="caution">
    <text evidence="1">The sequence shown here is derived from an EMBL/GenBank/DDBJ whole genome shotgun (WGS) entry which is preliminary data.</text>
</comment>
<sequence>MHRYAAPSPEARELISELEFVWDQIKSNTASSSSSGLAHLDSPRFDQGYSSIGRQKYSERDSRLRVLSPVSQPGERRAKRQDHKQATEDGEEMQEKCEDKEIEVQEDGDRHDDDDDDEFQEAQDSFYRDEEQQKNDLRQRRVDSAHVNDKQTRRWQRRIEQALTKMTTEIVAMRELIESRTHHQGQRKSILKWIKWLSWVILKQLLLDIAVLGLIYTWMRFRGDRRLETMVKSIWKKLSNKPLRICFLKYLPASTL</sequence>